<protein>
    <recommendedName>
        <fullName evidence="1">DUF4440 domain-containing protein</fullName>
    </recommendedName>
</protein>
<comment type="caution">
    <text evidence="2">The sequence shown here is derived from an EMBL/GenBank/DDBJ whole genome shotgun (WGS) entry which is preliminary data.</text>
</comment>
<gene>
    <name evidence="2" type="ORF">Pro02_57970</name>
</gene>
<evidence type="ECO:0000259" key="1">
    <source>
        <dbReference type="Pfam" id="PF14534"/>
    </source>
</evidence>
<dbReference type="OrthoDB" id="582586at2"/>
<organism evidence="2 3">
    <name type="scientific">Planobispora rosea</name>
    <dbReference type="NCBI Taxonomy" id="35762"/>
    <lineage>
        <taxon>Bacteria</taxon>
        <taxon>Bacillati</taxon>
        <taxon>Actinomycetota</taxon>
        <taxon>Actinomycetes</taxon>
        <taxon>Streptosporangiales</taxon>
        <taxon>Streptosporangiaceae</taxon>
        <taxon>Planobispora</taxon>
    </lineage>
</organism>
<dbReference type="Gene3D" id="3.10.450.50">
    <property type="match status" value="1"/>
</dbReference>
<dbReference type="InterPro" id="IPR032710">
    <property type="entry name" value="NTF2-like_dom_sf"/>
</dbReference>
<dbReference type="NCBIfam" id="TIGR02246">
    <property type="entry name" value="SgcJ/EcaC family oxidoreductase"/>
    <property type="match status" value="1"/>
</dbReference>
<evidence type="ECO:0000313" key="2">
    <source>
        <dbReference type="EMBL" id="GIH87389.1"/>
    </source>
</evidence>
<proteinExistence type="predicted"/>
<name>A0A8J3S5X6_PLARO</name>
<dbReference type="Proteomes" id="UP000655044">
    <property type="component" value="Unassembled WGS sequence"/>
</dbReference>
<dbReference type="RefSeq" id="WP_068920959.1">
    <property type="nucleotide sequence ID" value="NZ_BMQP01000039.1"/>
</dbReference>
<reference evidence="2" key="1">
    <citation type="submission" date="2021-01" db="EMBL/GenBank/DDBJ databases">
        <title>Whole genome shotgun sequence of Planobispora rosea NBRC 15558.</title>
        <authorList>
            <person name="Komaki H."/>
            <person name="Tamura T."/>
        </authorList>
    </citation>
    <scope>NUCLEOTIDE SEQUENCE</scope>
    <source>
        <strain evidence="2">NBRC 15558</strain>
    </source>
</reference>
<feature type="domain" description="DUF4440" evidence="1">
    <location>
        <begin position="21"/>
        <end position="127"/>
    </location>
</feature>
<sequence length="136" mass="14858">MTARPTVYGPTVTEQDRRDLKRLLARIETGFNRKDAAVLDGPFSDDAVVIVPDGTVLRGWSELFDYHTARLNGPVTGWTTRIEIMDISSPAPGLAILHLRQDTTTPQGAFANHGTVVAVKKDGAWWIGAMQNTNVA</sequence>
<dbReference type="Pfam" id="PF14534">
    <property type="entry name" value="DUF4440"/>
    <property type="match status" value="1"/>
</dbReference>
<dbReference type="EMBL" id="BOOI01000058">
    <property type="protein sequence ID" value="GIH87389.1"/>
    <property type="molecule type" value="Genomic_DNA"/>
</dbReference>
<dbReference type="InterPro" id="IPR027843">
    <property type="entry name" value="DUF4440"/>
</dbReference>
<evidence type="ECO:0000313" key="3">
    <source>
        <dbReference type="Proteomes" id="UP000655044"/>
    </source>
</evidence>
<keyword evidence="3" id="KW-1185">Reference proteome</keyword>
<dbReference type="SUPFAM" id="SSF54427">
    <property type="entry name" value="NTF2-like"/>
    <property type="match status" value="1"/>
</dbReference>
<accession>A0A8J3S5X6</accession>
<dbReference type="AlphaFoldDB" id="A0A8J3S5X6"/>
<dbReference type="InterPro" id="IPR011944">
    <property type="entry name" value="Steroid_delta5-4_isomerase"/>
</dbReference>